<evidence type="ECO:0000256" key="2">
    <source>
        <dbReference type="ARBA" id="ARBA00022816"/>
    </source>
</evidence>
<dbReference type="AlphaFoldDB" id="A0A9P1BR51"/>
<comment type="subunit">
    <text evidence="7">Part of the nuclear pore complex (NPC).</text>
</comment>
<evidence type="ECO:0000256" key="7">
    <source>
        <dbReference type="RuleBase" id="RU365072"/>
    </source>
</evidence>
<comment type="subcellular location">
    <subcellularLocation>
        <location evidence="7">Nucleus</location>
        <location evidence="7">Nuclear pore complex</location>
    </subcellularLocation>
    <subcellularLocation>
        <location evidence="7">Nucleus membrane</location>
    </subcellularLocation>
</comment>
<organism evidence="8">
    <name type="scientific">Cladocopium goreaui</name>
    <dbReference type="NCBI Taxonomy" id="2562237"/>
    <lineage>
        <taxon>Eukaryota</taxon>
        <taxon>Sar</taxon>
        <taxon>Alveolata</taxon>
        <taxon>Dinophyceae</taxon>
        <taxon>Suessiales</taxon>
        <taxon>Symbiodiniaceae</taxon>
        <taxon>Cladocopium</taxon>
    </lineage>
</organism>
<dbReference type="GO" id="GO:0031965">
    <property type="term" value="C:nuclear membrane"/>
    <property type="evidence" value="ECO:0007669"/>
    <property type="project" value="UniProtKB-SubCell"/>
</dbReference>
<reference evidence="9" key="2">
    <citation type="submission" date="2024-04" db="EMBL/GenBank/DDBJ databases">
        <authorList>
            <person name="Chen Y."/>
            <person name="Shah S."/>
            <person name="Dougan E. K."/>
            <person name="Thang M."/>
            <person name="Chan C."/>
        </authorList>
    </citation>
    <scope>NUCLEOTIDE SEQUENCE [LARGE SCALE GENOMIC DNA]</scope>
</reference>
<dbReference type="EMBL" id="CAMXCT010000310">
    <property type="protein sequence ID" value="CAI3976973.1"/>
    <property type="molecule type" value="Genomic_DNA"/>
</dbReference>
<keyword evidence="3" id="KW-0653">Protein transport</keyword>
<evidence type="ECO:0000256" key="3">
    <source>
        <dbReference type="ARBA" id="ARBA00022927"/>
    </source>
</evidence>
<evidence type="ECO:0000256" key="5">
    <source>
        <dbReference type="ARBA" id="ARBA00023132"/>
    </source>
</evidence>
<dbReference type="PANTHER" id="PTHR13003:SF2">
    <property type="entry name" value="NUCLEAR PORE COMPLEX PROTEIN NUP107"/>
    <property type="match status" value="1"/>
</dbReference>
<keyword evidence="10" id="KW-1185">Reference proteome</keyword>
<protein>
    <recommendedName>
        <fullName evidence="7">Nuclear pore complex protein</fullName>
    </recommendedName>
</protein>
<comment type="caution">
    <text evidence="8">The sequence shown here is derived from an EMBL/GenBank/DDBJ whole genome shotgun (WGS) entry which is preliminary data.</text>
</comment>
<keyword evidence="6 7" id="KW-0539">Nucleus</keyword>
<comment type="similarity">
    <text evidence="7">Belongs to the nucleoporin Nup84/Nup107 family.</text>
</comment>
<dbReference type="Proteomes" id="UP001152797">
    <property type="component" value="Unassembled WGS sequence"/>
</dbReference>
<dbReference type="Gene3D" id="1.10.3450.20">
    <property type="match status" value="1"/>
</dbReference>
<keyword evidence="1 7" id="KW-0813">Transport</keyword>
<dbReference type="OrthoDB" id="448758at2759"/>
<gene>
    <name evidence="8" type="ORF">C1SCF055_LOCUS5153</name>
</gene>
<dbReference type="GO" id="GO:0006606">
    <property type="term" value="P:protein import into nucleus"/>
    <property type="evidence" value="ECO:0007669"/>
    <property type="project" value="TreeGrafter"/>
</dbReference>
<dbReference type="GO" id="GO:0000973">
    <property type="term" value="P:post-transcriptional tethering of RNA polymerase II gene DNA at nuclear periphery"/>
    <property type="evidence" value="ECO:0007669"/>
    <property type="project" value="TreeGrafter"/>
</dbReference>
<evidence type="ECO:0000256" key="1">
    <source>
        <dbReference type="ARBA" id="ARBA00022448"/>
    </source>
</evidence>
<name>A0A9P1BR51_9DINO</name>
<dbReference type="Pfam" id="PF04121">
    <property type="entry name" value="Nup84_Nup100"/>
    <property type="match status" value="1"/>
</dbReference>
<proteinExistence type="inferred from homology"/>
<dbReference type="GO" id="GO:0031080">
    <property type="term" value="C:nuclear pore outer ring"/>
    <property type="evidence" value="ECO:0007669"/>
    <property type="project" value="TreeGrafter"/>
</dbReference>
<keyword evidence="4 7" id="KW-0811">Translocation</keyword>
<keyword evidence="2" id="KW-0509">mRNA transport</keyword>
<keyword evidence="5 7" id="KW-0906">Nuclear pore complex</keyword>
<dbReference type="PANTHER" id="PTHR13003">
    <property type="entry name" value="NUP107-RELATED"/>
    <property type="match status" value="1"/>
</dbReference>
<reference evidence="8" key="1">
    <citation type="submission" date="2022-10" db="EMBL/GenBank/DDBJ databases">
        <authorList>
            <person name="Chen Y."/>
            <person name="Dougan E. K."/>
            <person name="Chan C."/>
            <person name="Rhodes N."/>
            <person name="Thang M."/>
        </authorList>
    </citation>
    <scope>NUCLEOTIDE SEQUENCE</scope>
</reference>
<evidence type="ECO:0000256" key="6">
    <source>
        <dbReference type="ARBA" id="ARBA00023242"/>
    </source>
</evidence>
<sequence length="741" mass="82737">MSANSWQIFGLILGFPRQRSLLSTCLRRGELSKGLKLCAESGQAWRTALLQGMMPFAKADNVSYDIAEAAGPDEETEEMLGLMKEEHTDWTEFGQPKHYSHGNPWRKLWKEQCFDSAVRNLQSGSTMDLCELSIYGFCSGNYDALMPYCGTFWADRCWGELHCIKEWLVERLLEDGHAWCGEASLCEIDEDPDERDIRSRKLCGRLDARLSPDLGRAVAEEVQQALSRVFPRTSGDAYWEVPESVSEQFSLLQALLIESAWIPQRGQAALDLLRSWLQGGRAPFLVKQFASYFALWQKEMLQVPRRISEVQETQDACDPQVDDIIWEHVQELILAASGPHWQEQCLHGKAVEIILEHCAVLQPELRREAFAELLLRVGSVGADASVACAVALARGEFTAQAQVMKRCFAVFWSRFPFEVFAAMAGLVHRVLKLDDQSTNEALLDGVPAGVQEDAHAEDMVHLILCLLVFWTIARDKASEGESVEQAQEGLKALVGQDMQTPGLLEILAGDPREAFLRAALGTAIVPLLSDTLLCLCVKEPALALPMLPPLQASVLWTDAFNSVAANNLSDLEWFLLLYVKHNAWKVAFREASAQQALAAKPTLVRFGAAVQPGPGSGHAAEAEKAAHESKIAREALLDWAQDRLARPRPLVEPQPRSQTALPEEHVQNLRKALAWRALLPLINLFEAELDFQGVMQDLFVSIDESPWMLKMLDQRHARALLSRVAHIPMSSEWPPPWLKAA</sequence>
<comment type="function">
    <text evidence="7">Functions as a component of the nuclear pore complex (NPC).</text>
</comment>
<accession>A0A9P1BR51</accession>
<keyword evidence="7" id="KW-0472">Membrane</keyword>
<evidence type="ECO:0000313" key="9">
    <source>
        <dbReference type="EMBL" id="CAL1130348.1"/>
    </source>
</evidence>
<dbReference type="EMBL" id="CAMXCT030000310">
    <property type="protein sequence ID" value="CAL4764285.1"/>
    <property type="molecule type" value="Genomic_DNA"/>
</dbReference>
<evidence type="ECO:0000313" key="8">
    <source>
        <dbReference type="EMBL" id="CAI3976973.1"/>
    </source>
</evidence>
<evidence type="ECO:0000313" key="10">
    <source>
        <dbReference type="Proteomes" id="UP001152797"/>
    </source>
</evidence>
<evidence type="ECO:0000256" key="4">
    <source>
        <dbReference type="ARBA" id="ARBA00023010"/>
    </source>
</evidence>
<dbReference type="GO" id="GO:0006406">
    <property type="term" value="P:mRNA export from nucleus"/>
    <property type="evidence" value="ECO:0007669"/>
    <property type="project" value="TreeGrafter"/>
</dbReference>
<dbReference type="EMBL" id="CAMXCT020000310">
    <property type="protein sequence ID" value="CAL1130348.1"/>
    <property type="molecule type" value="Genomic_DNA"/>
</dbReference>
<dbReference type="InterPro" id="IPR007252">
    <property type="entry name" value="Nup84/Nup107"/>
</dbReference>
<dbReference type="GO" id="GO:0017056">
    <property type="term" value="F:structural constituent of nuclear pore"/>
    <property type="evidence" value="ECO:0007669"/>
    <property type="project" value="UniProtKB-UniRule"/>
</dbReference>